<reference evidence="1 2" key="1">
    <citation type="submission" date="2017-03" db="EMBL/GenBank/DDBJ databases">
        <title>Complete genome sequence of Candidatus 'Thiodictyon syntrophicum' sp. nov. strain Cad16T, a photolithoautotroph purple sulfur bacterium isolated from an alpine meromictic lake.</title>
        <authorList>
            <person name="Luedin S.M."/>
            <person name="Pothier J.F."/>
            <person name="Danza F."/>
            <person name="Storelli N."/>
            <person name="Wittwer M."/>
            <person name="Tonolla M."/>
        </authorList>
    </citation>
    <scope>NUCLEOTIDE SEQUENCE [LARGE SCALE GENOMIC DNA]</scope>
    <source>
        <strain evidence="1 2">Cad16T</strain>
    </source>
</reference>
<sequence length="73" mass="7862">MQVTTGTVVAGKIVVEGLCLAEGSVVAVISREPDESFNLSAEDENELLAAMAEIERGEFISQDQLLDSLRNDH</sequence>
<organism evidence="1 2">
    <name type="scientific">Candidatus Thiodictyon syntrophicum</name>
    <dbReference type="NCBI Taxonomy" id="1166950"/>
    <lineage>
        <taxon>Bacteria</taxon>
        <taxon>Pseudomonadati</taxon>
        <taxon>Pseudomonadota</taxon>
        <taxon>Gammaproteobacteria</taxon>
        <taxon>Chromatiales</taxon>
        <taxon>Chromatiaceae</taxon>
        <taxon>Thiodictyon</taxon>
    </lineage>
</organism>
<dbReference type="EMBL" id="CP020370">
    <property type="protein sequence ID" value="AUB82013.1"/>
    <property type="molecule type" value="Genomic_DNA"/>
</dbReference>
<dbReference type="KEGG" id="tsy:THSYN_14395"/>
<dbReference type="RefSeq" id="WP_100919764.1">
    <property type="nucleotide sequence ID" value="NZ_CP020370.1"/>
</dbReference>
<keyword evidence="2" id="KW-1185">Reference proteome</keyword>
<name>A0A2K8U8W5_9GAMM</name>
<evidence type="ECO:0000313" key="1">
    <source>
        <dbReference type="EMBL" id="AUB82013.1"/>
    </source>
</evidence>
<protein>
    <submittedName>
        <fullName evidence="1">Uncharacterized protein</fullName>
    </submittedName>
</protein>
<dbReference type="OrthoDB" id="8913054at2"/>
<evidence type="ECO:0000313" key="2">
    <source>
        <dbReference type="Proteomes" id="UP000232638"/>
    </source>
</evidence>
<accession>A0A2K8U8W5</accession>
<dbReference type="AlphaFoldDB" id="A0A2K8U8W5"/>
<dbReference type="Proteomes" id="UP000232638">
    <property type="component" value="Chromosome"/>
</dbReference>
<proteinExistence type="predicted"/>
<gene>
    <name evidence="1" type="ORF">THSYN_14395</name>
</gene>